<keyword evidence="6" id="KW-0564">Palmitate</keyword>
<feature type="compositionally biased region" description="Acidic residues" evidence="11">
    <location>
        <begin position="7"/>
        <end position="35"/>
    </location>
</feature>
<feature type="transmembrane region" description="Helical" evidence="10">
    <location>
        <begin position="397"/>
        <end position="418"/>
    </location>
</feature>
<dbReference type="Pfam" id="PF01529">
    <property type="entry name" value="DHHC"/>
    <property type="match status" value="1"/>
</dbReference>
<evidence type="ECO:0000256" key="10">
    <source>
        <dbReference type="RuleBase" id="RU079119"/>
    </source>
</evidence>
<dbReference type="GO" id="GO:0019706">
    <property type="term" value="F:protein-cysteine S-palmitoyltransferase activity"/>
    <property type="evidence" value="ECO:0007669"/>
    <property type="project" value="UniProtKB-EC"/>
</dbReference>
<evidence type="ECO:0000256" key="8">
    <source>
        <dbReference type="ARBA" id="ARBA00023315"/>
    </source>
</evidence>
<proteinExistence type="inferred from homology"/>
<evidence type="ECO:0000256" key="4">
    <source>
        <dbReference type="ARBA" id="ARBA00022989"/>
    </source>
</evidence>
<dbReference type="GO" id="GO:0006612">
    <property type="term" value="P:protein targeting to membrane"/>
    <property type="evidence" value="ECO:0007669"/>
    <property type="project" value="TreeGrafter"/>
</dbReference>
<dbReference type="PANTHER" id="PTHR22883">
    <property type="entry name" value="ZINC FINGER DHHC DOMAIN CONTAINING PROTEIN"/>
    <property type="match status" value="1"/>
</dbReference>
<evidence type="ECO:0000256" key="11">
    <source>
        <dbReference type="SAM" id="MobiDB-lite"/>
    </source>
</evidence>
<dbReference type="InterPro" id="IPR039859">
    <property type="entry name" value="PFA4/ZDH16/20/ERF2-like"/>
</dbReference>
<feature type="transmembrane region" description="Helical" evidence="10">
    <location>
        <begin position="213"/>
        <end position="235"/>
    </location>
</feature>
<comment type="similarity">
    <text evidence="10">Belongs to the DHHC palmitoyltransferase family.</text>
</comment>
<evidence type="ECO:0000256" key="6">
    <source>
        <dbReference type="ARBA" id="ARBA00023139"/>
    </source>
</evidence>
<evidence type="ECO:0000313" key="13">
    <source>
        <dbReference type="EMBL" id="CAE0366113.1"/>
    </source>
</evidence>
<evidence type="ECO:0000259" key="12">
    <source>
        <dbReference type="Pfam" id="PF01529"/>
    </source>
</evidence>
<keyword evidence="4 10" id="KW-1133">Transmembrane helix</keyword>
<dbReference type="EC" id="2.3.1.225" evidence="10"/>
<feature type="region of interest" description="Disordered" evidence="11">
    <location>
        <begin position="1"/>
        <end position="36"/>
    </location>
</feature>
<name>A0A7S3JVC0_9STRA</name>
<evidence type="ECO:0000256" key="5">
    <source>
        <dbReference type="ARBA" id="ARBA00023136"/>
    </source>
</evidence>
<dbReference type="GO" id="GO:0005794">
    <property type="term" value="C:Golgi apparatus"/>
    <property type="evidence" value="ECO:0007669"/>
    <property type="project" value="TreeGrafter"/>
</dbReference>
<organism evidence="13">
    <name type="scientific">Aureoumbra lagunensis</name>
    <dbReference type="NCBI Taxonomy" id="44058"/>
    <lineage>
        <taxon>Eukaryota</taxon>
        <taxon>Sar</taxon>
        <taxon>Stramenopiles</taxon>
        <taxon>Ochrophyta</taxon>
        <taxon>Pelagophyceae</taxon>
        <taxon>Pelagomonadales</taxon>
        <taxon>Aureoumbra</taxon>
    </lineage>
</organism>
<dbReference type="AlphaFoldDB" id="A0A7S3JVC0"/>
<evidence type="ECO:0000256" key="3">
    <source>
        <dbReference type="ARBA" id="ARBA00022692"/>
    </source>
</evidence>
<comment type="domain">
    <text evidence="10">The DHHC domain is required for palmitoyltransferase activity.</text>
</comment>
<evidence type="ECO:0000256" key="2">
    <source>
        <dbReference type="ARBA" id="ARBA00022679"/>
    </source>
</evidence>
<dbReference type="GO" id="GO:0005783">
    <property type="term" value="C:endoplasmic reticulum"/>
    <property type="evidence" value="ECO:0007669"/>
    <property type="project" value="TreeGrafter"/>
</dbReference>
<gene>
    <name evidence="13" type="ORF">ALAG00032_LOCUS6857</name>
</gene>
<feature type="domain" description="Palmitoyltransferase DHHC" evidence="12">
    <location>
        <begin position="265"/>
        <end position="434"/>
    </location>
</feature>
<feature type="region of interest" description="Disordered" evidence="11">
    <location>
        <begin position="525"/>
        <end position="546"/>
    </location>
</feature>
<comment type="subcellular location">
    <subcellularLocation>
        <location evidence="1">Endomembrane system</location>
        <topology evidence="1">Multi-pass membrane protein</topology>
    </subcellularLocation>
</comment>
<dbReference type="PROSITE" id="PS50216">
    <property type="entry name" value="DHHC"/>
    <property type="match status" value="1"/>
</dbReference>
<evidence type="ECO:0000256" key="1">
    <source>
        <dbReference type="ARBA" id="ARBA00004127"/>
    </source>
</evidence>
<reference evidence="13" key="1">
    <citation type="submission" date="2021-01" db="EMBL/GenBank/DDBJ databases">
        <authorList>
            <person name="Corre E."/>
            <person name="Pelletier E."/>
            <person name="Niang G."/>
            <person name="Scheremetjew M."/>
            <person name="Finn R."/>
            <person name="Kale V."/>
            <person name="Holt S."/>
            <person name="Cochrane G."/>
            <person name="Meng A."/>
            <person name="Brown T."/>
            <person name="Cohen L."/>
        </authorList>
    </citation>
    <scope>NUCLEOTIDE SEQUENCE</scope>
    <source>
        <strain evidence="13">CCMP1510</strain>
    </source>
</reference>
<evidence type="ECO:0000256" key="9">
    <source>
        <dbReference type="ARBA" id="ARBA00048048"/>
    </source>
</evidence>
<dbReference type="EMBL" id="HBIJ01009839">
    <property type="protein sequence ID" value="CAE0366113.1"/>
    <property type="molecule type" value="Transcribed_RNA"/>
</dbReference>
<feature type="transmembrane region" description="Helical" evidence="10">
    <location>
        <begin position="312"/>
        <end position="332"/>
    </location>
</feature>
<dbReference type="PANTHER" id="PTHR22883:SF43">
    <property type="entry name" value="PALMITOYLTRANSFERASE APP"/>
    <property type="match status" value="1"/>
</dbReference>
<comment type="catalytic activity">
    <reaction evidence="9 10">
        <text>L-cysteinyl-[protein] + hexadecanoyl-CoA = S-hexadecanoyl-L-cysteinyl-[protein] + CoA</text>
        <dbReference type="Rhea" id="RHEA:36683"/>
        <dbReference type="Rhea" id="RHEA-COMP:10131"/>
        <dbReference type="Rhea" id="RHEA-COMP:11032"/>
        <dbReference type="ChEBI" id="CHEBI:29950"/>
        <dbReference type="ChEBI" id="CHEBI:57287"/>
        <dbReference type="ChEBI" id="CHEBI:57379"/>
        <dbReference type="ChEBI" id="CHEBI:74151"/>
        <dbReference type="EC" id="2.3.1.225"/>
    </reaction>
</comment>
<keyword evidence="2 10" id="KW-0808">Transferase</keyword>
<keyword evidence="3 10" id="KW-0812">Transmembrane</keyword>
<feature type="compositionally biased region" description="Basic and acidic residues" evidence="11">
    <location>
        <begin position="536"/>
        <end position="546"/>
    </location>
</feature>
<dbReference type="InterPro" id="IPR001594">
    <property type="entry name" value="Palmitoyltrfase_DHHC"/>
</dbReference>
<protein>
    <recommendedName>
        <fullName evidence="10">Palmitoyltransferase</fullName>
        <ecNumber evidence="10">2.3.1.225</ecNumber>
    </recommendedName>
</protein>
<keyword evidence="8 10" id="KW-0012">Acyltransferase</keyword>
<evidence type="ECO:0000256" key="7">
    <source>
        <dbReference type="ARBA" id="ARBA00023288"/>
    </source>
</evidence>
<sequence length="546" mass="61673">MLGNDEYGGELYEDDEDDEFEAMDEEEELEEEEDMTSNPLNYRISPLGGFWGRNTRGQWRSQIGVLQEPCTVSRCVASIQSKPLGQARILTAYKRQGPWLWVWWDGRFGWVDTSSLNERGWKCEELTSDQPIDPAEVFAGDNYLGPRGLFCLGPDLGGFTATNLMTTIPTFIIFFATMKDPQTLLGPCFKKEILHQIDQIKEYPQIKCPESTIALFIFLRALLAILYCLTMIFLWKAALTEPGILPRNPPDAKPSLPIGCNDTPDLKICHTCNIVRPARSKHCGSCNNCVELFDHHCPWLGTCVGKRNYARFALFLFCEVLLIFYVVLITILRFRAEYFRVLIAEKMNHLQNPQKQFDDNEETAPLINHENYISGGDEPTTTIAKDLASAVIANASWPLGAACVAIGLAFPVASLLIFHWRLAAIAQTTNESVRGVYRNTPNRHNHGCRRNCTAAALALCHKTPPSRLTPFFDQYTRALNTDALSSSQNGYRSLLSLVDGKFRRRWRSQEGRLPNLRRNDSCVYGACPTSQPQQDEDNHQKDKTAS</sequence>
<keyword evidence="5 10" id="KW-0472">Membrane</keyword>
<accession>A0A7S3JVC0</accession>
<keyword evidence="7" id="KW-0449">Lipoprotein</keyword>